<organism evidence="2 3">
    <name type="scientific">Podospora fimiseda</name>
    <dbReference type="NCBI Taxonomy" id="252190"/>
    <lineage>
        <taxon>Eukaryota</taxon>
        <taxon>Fungi</taxon>
        <taxon>Dikarya</taxon>
        <taxon>Ascomycota</taxon>
        <taxon>Pezizomycotina</taxon>
        <taxon>Sordariomycetes</taxon>
        <taxon>Sordariomycetidae</taxon>
        <taxon>Sordariales</taxon>
        <taxon>Podosporaceae</taxon>
        <taxon>Podospora</taxon>
    </lineage>
</organism>
<keyword evidence="1" id="KW-0472">Membrane</keyword>
<name>A0AAN7BIV5_9PEZI</name>
<protein>
    <submittedName>
        <fullName evidence="2">Uncharacterized protein</fullName>
    </submittedName>
</protein>
<feature type="transmembrane region" description="Helical" evidence="1">
    <location>
        <begin position="12"/>
        <end position="29"/>
    </location>
</feature>
<evidence type="ECO:0000313" key="2">
    <source>
        <dbReference type="EMBL" id="KAK4224113.1"/>
    </source>
</evidence>
<keyword evidence="3" id="KW-1185">Reference proteome</keyword>
<dbReference type="PANTHER" id="PTHR35043">
    <property type="entry name" value="TRANSCRIPTION FACTOR DOMAIN-CONTAINING PROTEIN"/>
    <property type="match status" value="1"/>
</dbReference>
<dbReference type="PANTHER" id="PTHR35043:SF7">
    <property type="entry name" value="TRANSCRIPTION FACTOR DOMAIN-CONTAINING PROTEIN"/>
    <property type="match status" value="1"/>
</dbReference>
<dbReference type="AlphaFoldDB" id="A0AAN7BIV5"/>
<feature type="transmembrane region" description="Helical" evidence="1">
    <location>
        <begin position="41"/>
        <end position="61"/>
    </location>
</feature>
<sequence>MGTPYGLFERKSFVIFAPVAYGCAHLCAWNGPFPTYVEQMAWILSCISIASAGISLVWVHIANFNWARRHGMFEYPEKLLGQELEHAPGCVRRTLALYNSALCKNFPVMIILPIVILCRLYLVVESFASLRAVPIGVYWVPGWTKMILHVGG</sequence>
<keyword evidence="1" id="KW-1133">Transmembrane helix</keyword>
<reference evidence="2" key="1">
    <citation type="journal article" date="2023" name="Mol. Phylogenet. Evol.">
        <title>Genome-scale phylogeny and comparative genomics of the fungal order Sordariales.</title>
        <authorList>
            <person name="Hensen N."/>
            <person name="Bonometti L."/>
            <person name="Westerberg I."/>
            <person name="Brannstrom I.O."/>
            <person name="Guillou S."/>
            <person name="Cros-Aarteil S."/>
            <person name="Calhoun S."/>
            <person name="Haridas S."/>
            <person name="Kuo A."/>
            <person name="Mondo S."/>
            <person name="Pangilinan J."/>
            <person name="Riley R."/>
            <person name="LaButti K."/>
            <person name="Andreopoulos B."/>
            <person name="Lipzen A."/>
            <person name="Chen C."/>
            <person name="Yan M."/>
            <person name="Daum C."/>
            <person name="Ng V."/>
            <person name="Clum A."/>
            <person name="Steindorff A."/>
            <person name="Ohm R.A."/>
            <person name="Martin F."/>
            <person name="Silar P."/>
            <person name="Natvig D.O."/>
            <person name="Lalanne C."/>
            <person name="Gautier V."/>
            <person name="Ament-Velasquez S.L."/>
            <person name="Kruys A."/>
            <person name="Hutchinson M.I."/>
            <person name="Powell A.J."/>
            <person name="Barry K."/>
            <person name="Miller A.N."/>
            <person name="Grigoriev I.V."/>
            <person name="Debuchy R."/>
            <person name="Gladieux P."/>
            <person name="Hiltunen Thoren M."/>
            <person name="Johannesson H."/>
        </authorList>
    </citation>
    <scope>NUCLEOTIDE SEQUENCE</scope>
    <source>
        <strain evidence="2">CBS 990.96</strain>
    </source>
</reference>
<feature type="transmembrane region" description="Helical" evidence="1">
    <location>
        <begin position="106"/>
        <end position="124"/>
    </location>
</feature>
<dbReference type="EMBL" id="MU865403">
    <property type="protein sequence ID" value="KAK4224113.1"/>
    <property type="molecule type" value="Genomic_DNA"/>
</dbReference>
<comment type="caution">
    <text evidence="2">The sequence shown here is derived from an EMBL/GenBank/DDBJ whole genome shotgun (WGS) entry which is preliminary data.</text>
</comment>
<evidence type="ECO:0000256" key="1">
    <source>
        <dbReference type="SAM" id="Phobius"/>
    </source>
</evidence>
<proteinExistence type="predicted"/>
<accession>A0AAN7BIV5</accession>
<reference evidence="2" key="2">
    <citation type="submission" date="2023-05" db="EMBL/GenBank/DDBJ databases">
        <authorList>
            <consortium name="Lawrence Berkeley National Laboratory"/>
            <person name="Steindorff A."/>
            <person name="Hensen N."/>
            <person name="Bonometti L."/>
            <person name="Westerberg I."/>
            <person name="Brannstrom I.O."/>
            <person name="Guillou S."/>
            <person name="Cros-Aarteil S."/>
            <person name="Calhoun S."/>
            <person name="Haridas S."/>
            <person name="Kuo A."/>
            <person name="Mondo S."/>
            <person name="Pangilinan J."/>
            <person name="Riley R."/>
            <person name="Labutti K."/>
            <person name="Andreopoulos B."/>
            <person name="Lipzen A."/>
            <person name="Chen C."/>
            <person name="Yanf M."/>
            <person name="Daum C."/>
            <person name="Ng V."/>
            <person name="Clum A."/>
            <person name="Ohm R."/>
            <person name="Martin F."/>
            <person name="Silar P."/>
            <person name="Natvig D."/>
            <person name="Lalanne C."/>
            <person name="Gautier V."/>
            <person name="Ament-Velasquez S.L."/>
            <person name="Kruys A."/>
            <person name="Hutchinson M.I."/>
            <person name="Powell A.J."/>
            <person name="Barry K."/>
            <person name="Miller A.N."/>
            <person name="Grigoriev I.V."/>
            <person name="Debuchy R."/>
            <person name="Gladieux P."/>
            <person name="Thoren M.H."/>
            <person name="Johannesson H."/>
        </authorList>
    </citation>
    <scope>NUCLEOTIDE SEQUENCE</scope>
    <source>
        <strain evidence="2">CBS 990.96</strain>
    </source>
</reference>
<gene>
    <name evidence="2" type="ORF">QBC38DRAFT_26620</name>
</gene>
<dbReference type="Proteomes" id="UP001301958">
    <property type="component" value="Unassembled WGS sequence"/>
</dbReference>
<keyword evidence="1" id="KW-0812">Transmembrane</keyword>
<evidence type="ECO:0000313" key="3">
    <source>
        <dbReference type="Proteomes" id="UP001301958"/>
    </source>
</evidence>